<accession>A0A9N9SX78</accession>
<keyword evidence="16" id="KW-0206">Cytoskeleton</keyword>
<feature type="compositionally biased region" description="Pro residues" evidence="25">
    <location>
        <begin position="1252"/>
        <end position="1266"/>
    </location>
</feature>
<organism evidence="29 30">
    <name type="scientific">Diabrotica balteata</name>
    <name type="common">Banded cucumber beetle</name>
    <dbReference type="NCBI Taxonomy" id="107213"/>
    <lineage>
        <taxon>Eukaryota</taxon>
        <taxon>Metazoa</taxon>
        <taxon>Ecdysozoa</taxon>
        <taxon>Arthropoda</taxon>
        <taxon>Hexapoda</taxon>
        <taxon>Insecta</taxon>
        <taxon>Pterygota</taxon>
        <taxon>Neoptera</taxon>
        <taxon>Endopterygota</taxon>
        <taxon>Coleoptera</taxon>
        <taxon>Polyphaga</taxon>
        <taxon>Cucujiformia</taxon>
        <taxon>Chrysomeloidea</taxon>
        <taxon>Chrysomelidae</taxon>
        <taxon>Galerucinae</taxon>
        <taxon>Diabroticina</taxon>
        <taxon>Diabroticites</taxon>
        <taxon>Diabrotica</taxon>
    </lineage>
</organism>
<feature type="transmembrane region" description="Helical" evidence="26">
    <location>
        <begin position="1135"/>
        <end position="1161"/>
    </location>
</feature>
<dbReference type="GO" id="GO:0042383">
    <property type="term" value="C:sarcolemma"/>
    <property type="evidence" value="ECO:0007669"/>
    <property type="project" value="UniProtKB-SubCell"/>
</dbReference>
<feature type="compositionally biased region" description="Low complexity" evidence="25">
    <location>
        <begin position="595"/>
        <end position="605"/>
    </location>
</feature>
<dbReference type="SUPFAM" id="SSF49313">
    <property type="entry name" value="Cadherin-like"/>
    <property type="match status" value="3"/>
</dbReference>
<evidence type="ECO:0000256" key="24">
    <source>
        <dbReference type="ARBA" id="ARBA00034100"/>
    </source>
</evidence>
<evidence type="ECO:0000256" key="26">
    <source>
        <dbReference type="SAM" id="Phobius"/>
    </source>
</evidence>
<dbReference type="InterPro" id="IPR027468">
    <property type="entry name" value="Alpha-dystroglycan_domain_2"/>
</dbReference>
<dbReference type="InterPro" id="IPR030398">
    <property type="entry name" value="SEA_DG_dom"/>
</dbReference>
<evidence type="ECO:0000256" key="7">
    <source>
        <dbReference type="ARBA" id="ARBA00022490"/>
    </source>
</evidence>
<feature type="compositionally biased region" description="Acidic residues" evidence="25">
    <location>
        <begin position="423"/>
        <end position="446"/>
    </location>
</feature>
<evidence type="ECO:0000256" key="1">
    <source>
        <dbReference type="ARBA" id="ARBA00004135"/>
    </source>
</evidence>
<keyword evidence="30" id="KW-1185">Reference proteome</keyword>
<dbReference type="Gene3D" id="2.60.40.10">
    <property type="entry name" value="Immunoglobulins"/>
    <property type="match status" value="3"/>
</dbReference>
<dbReference type="InterPro" id="IPR006644">
    <property type="entry name" value="Cadg"/>
</dbReference>
<evidence type="ECO:0000256" key="9">
    <source>
        <dbReference type="ARBA" id="ARBA00022553"/>
    </source>
</evidence>
<evidence type="ECO:0000259" key="28">
    <source>
        <dbReference type="PROSITE" id="PS51699"/>
    </source>
</evidence>
<dbReference type="Pfam" id="PF05454">
    <property type="entry name" value="DAG1"/>
    <property type="match status" value="1"/>
</dbReference>
<evidence type="ECO:0000313" key="29">
    <source>
        <dbReference type="EMBL" id="CAG9830116.1"/>
    </source>
</evidence>
<dbReference type="GO" id="GO:0002009">
    <property type="term" value="P:morphogenesis of an epithelium"/>
    <property type="evidence" value="ECO:0007669"/>
    <property type="project" value="TreeGrafter"/>
</dbReference>
<evidence type="ECO:0000256" key="27">
    <source>
        <dbReference type="SAM" id="SignalP"/>
    </source>
</evidence>
<reference evidence="29" key="1">
    <citation type="submission" date="2022-01" db="EMBL/GenBank/DDBJ databases">
        <authorList>
            <person name="King R."/>
        </authorList>
    </citation>
    <scope>NUCLEOTIDE SEQUENCE</scope>
</reference>
<dbReference type="GO" id="GO:0016011">
    <property type="term" value="C:dystroglycan complex"/>
    <property type="evidence" value="ECO:0007669"/>
    <property type="project" value="TreeGrafter"/>
</dbReference>
<evidence type="ECO:0000256" key="11">
    <source>
        <dbReference type="ARBA" id="ARBA00022729"/>
    </source>
</evidence>
<keyword evidence="13" id="KW-0770">Synapse</keyword>
<dbReference type="InterPro" id="IPR015919">
    <property type="entry name" value="Cadherin-like_sf"/>
</dbReference>
<comment type="function">
    <text evidence="20">Transmembrane protein that plays important roles in connecting the extracellular matrix to the cytoskeleton. Acts as a cell adhesion receptor in both muscle and non-muscle tissues. Receptor for both DMD and UTRN and, through these interactions, scaffolds axin to the cytoskeleton. Also functions in cell adhesion-mediated signaling and implicated in cell polarity.</text>
</comment>
<evidence type="ECO:0000256" key="4">
    <source>
        <dbReference type="ARBA" id="ARBA00004251"/>
    </source>
</evidence>
<evidence type="ECO:0000256" key="19">
    <source>
        <dbReference type="ARBA" id="ARBA00023567"/>
    </source>
</evidence>
<gene>
    <name evidence="29" type="ORF">DIABBA_LOCUS3846</name>
</gene>
<feature type="compositionally biased region" description="Low complexity" evidence="25">
    <location>
        <begin position="487"/>
        <end position="520"/>
    </location>
</feature>
<evidence type="ECO:0000256" key="8">
    <source>
        <dbReference type="ARBA" id="ARBA00022525"/>
    </source>
</evidence>
<name>A0A9N9SX78_DIABA</name>
<dbReference type="OrthoDB" id="5990676at2759"/>
<evidence type="ECO:0000256" key="6">
    <source>
        <dbReference type="ARBA" id="ARBA00022475"/>
    </source>
</evidence>
<feature type="compositionally biased region" description="Low complexity" evidence="25">
    <location>
        <begin position="564"/>
        <end position="575"/>
    </location>
</feature>
<dbReference type="GO" id="GO:0045211">
    <property type="term" value="C:postsynaptic membrane"/>
    <property type="evidence" value="ECO:0007669"/>
    <property type="project" value="UniProtKB-SubCell"/>
</dbReference>
<feature type="compositionally biased region" description="Polar residues" evidence="25">
    <location>
        <begin position="576"/>
        <end position="594"/>
    </location>
</feature>
<dbReference type="PANTHER" id="PTHR21559">
    <property type="entry name" value="DYSTROGLYCAN-RELATED"/>
    <property type="match status" value="1"/>
</dbReference>
<proteinExistence type="predicted"/>
<feature type="region of interest" description="Disordered" evidence="25">
    <location>
        <begin position="1191"/>
        <end position="1266"/>
    </location>
</feature>
<keyword evidence="7" id="KW-0963">Cytoplasm</keyword>
<evidence type="ECO:0000256" key="17">
    <source>
        <dbReference type="ARBA" id="ARBA00023242"/>
    </source>
</evidence>
<feature type="compositionally biased region" description="Basic and acidic residues" evidence="25">
    <location>
        <begin position="474"/>
        <end position="486"/>
    </location>
</feature>
<dbReference type="Pfam" id="PF18424">
    <property type="entry name" value="a_DG1_N2"/>
    <property type="match status" value="1"/>
</dbReference>
<keyword evidence="9" id="KW-0597">Phosphoprotein</keyword>
<dbReference type="GO" id="GO:0043236">
    <property type="term" value="F:laminin binding"/>
    <property type="evidence" value="ECO:0007669"/>
    <property type="project" value="TreeGrafter"/>
</dbReference>
<dbReference type="CDD" id="cd11305">
    <property type="entry name" value="alpha_DG_C"/>
    <property type="match status" value="1"/>
</dbReference>
<protein>
    <recommendedName>
        <fullName evidence="21">Dystroglycan 1</fullName>
    </recommendedName>
    <alternativeName>
        <fullName evidence="23">Dystroglycan</fullName>
    </alternativeName>
    <alternativeName>
        <fullName evidence="22">Dystrophin-associated glycoprotein 1</fullName>
    </alternativeName>
</protein>
<keyword evidence="11 27" id="KW-0732">Signal</keyword>
<feature type="region of interest" description="Disordered" evidence="25">
    <location>
        <begin position="558"/>
        <end position="605"/>
    </location>
</feature>
<keyword evidence="15" id="KW-0325">Glycoprotein</keyword>
<keyword evidence="12 26" id="KW-1133">Transmembrane helix</keyword>
<feature type="region of interest" description="Disordered" evidence="25">
    <location>
        <begin position="390"/>
        <end position="520"/>
    </location>
</feature>
<dbReference type="InterPro" id="IPR041631">
    <property type="entry name" value="Alpha_DG1_N2"/>
</dbReference>
<feature type="chain" id="PRO_5040264607" description="Dystroglycan 1" evidence="27">
    <location>
        <begin position="25"/>
        <end position="1266"/>
    </location>
</feature>
<dbReference type="SUPFAM" id="SSF111006">
    <property type="entry name" value="Dystroglycan, domain 2"/>
    <property type="match status" value="1"/>
</dbReference>
<dbReference type="AlphaFoldDB" id="A0A9N9SX78"/>
<evidence type="ECO:0000256" key="10">
    <source>
        <dbReference type="ARBA" id="ARBA00022692"/>
    </source>
</evidence>
<evidence type="ECO:0000256" key="25">
    <source>
        <dbReference type="SAM" id="MobiDB-lite"/>
    </source>
</evidence>
<evidence type="ECO:0000256" key="13">
    <source>
        <dbReference type="ARBA" id="ARBA00023018"/>
    </source>
</evidence>
<evidence type="ECO:0000256" key="2">
    <source>
        <dbReference type="ARBA" id="ARBA00004239"/>
    </source>
</evidence>
<evidence type="ECO:0000256" key="16">
    <source>
        <dbReference type="ARBA" id="ARBA00023212"/>
    </source>
</evidence>
<evidence type="ECO:0000256" key="3">
    <source>
        <dbReference type="ARBA" id="ARBA00004245"/>
    </source>
</evidence>
<dbReference type="InterPro" id="IPR008465">
    <property type="entry name" value="DAG1_C"/>
</dbReference>
<evidence type="ECO:0000256" key="23">
    <source>
        <dbReference type="ARBA" id="ARBA00031034"/>
    </source>
</evidence>
<evidence type="ECO:0000256" key="20">
    <source>
        <dbReference type="ARBA" id="ARBA00024991"/>
    </source>
</evidence>
<evidence type="ECO:0000256" key="18">
    <source>
        <dbReference type="ARBA" id="ARBA00023257"/>
    </source>
</evidence>
<sequence length="1266" mass="141963">MYLLPSLVALLLATATFLLPSTIADNEEDFAFDVTEDLEIEFEGDKLVKWNEKDLVAYVGRTFHLVVPKESFKGVVKSFEVKRHTGKGLPSWLLFDKKGGVFWGVPLNQDVGVLHLTIKAIGDKANSEEITIKVVETTEDAAGVEKCKPNEENTVLTLLLDKNIRAIKPKQRVIAINNIAQFFGLPHSAFTFKPQLEKDDITDSSVVLAGPGNLRSRTSKVTSLLQVAVGCDGRLWLSTASIVHQLKQQARDGTIAEVLRLPLIGWRVKTETKPVVRTKRGADVIDGDYGSGDYNDEDEYYDDYEDSYDGEGLGDVEKMPPSAAAPVTLPTPKKTTSTTTVASSTVSTDITTHLHRHHHGELNPSIPNVHHQTTHKNFNVEEPVPVTIQPYKTQSSSPTSTSTAGKSELPSFGRTKPKPDDILTYEDNYDYGEYDDEDEDLDDPIESETVIPDINKKKQTFVPTFEDTESITTEESRSKTTSKIEAETEPPSTSSTSSTTTSTSTTSTTSTTTSTTTTTTTTAAPTTIAISYTTTASTTDLPTTFQIVVEGDIETDFTTETEKPTPITPEIAEPTQSSEEPTVASTTQSTTVIPTNSSSESTITYTTSTTPLTSVEILTTEISSTSKEPSSTQKLTTVREVTEIEYHENFDPFIENRLQQMYVIAGKIFRFVIPQNTFKDFEDEYDLTYQLLDSNNRTVTNNSWLHFNPSRREVYGLPLEEDVSKWVFWVKALDKDGGYVQEKLNIQVQQHKLDLVVNHEFSLIIGIERHQEFQHYVDWSLKVLRALGKIYNTNMAEITVRRINYTIQPVVFTWSNDSIATNYCPRSEIESLFQVLTANKIGDPSRELNMALSPELRVKKVISRELGVCEQPLTPVTPPMNFSPILRNPVDKVNATVGELLVYKVKDDTFYDPEDVDPRMLNISLLTGDRQPIPPDNWLQFDNKNREFFGIPRKSGRSEYQLVCVDSGGLPATDSLEVVVYPPTKKNFNVEFSMNITEIPHEIFINTASLQKKFVEKLMILFEEPTTNNFYFLPFKRSYDSTIVTWFNKSLPLNRCPHEEIKRVESILHNMIDKSIAHKVHSVMEPEFKVSTIKVYPTGNCKQRVVQVVQVGQEAKPEVSVPIEESTPQSSNDEYLVTFIVPAVIVFVMLFLAALAAVVLYRRRRMGKMNVEEDGRQSYGNKGIPVIFQEELEEKPEPGTKAPVILKDEKPPLAPPEYSKSGSVKLADDSEPYQPPPPFTRTQDNGRQSRPKPTPTYRKPPPYVPP</sequence>
<dbReference type="GO" id="GO:0005576">
    <property type="term" value="C:extracellular region"/>
    <property type="evidence" value="ECO:0007669"/>
    <property type="project" value="UniProtKB-SubCell"/>
</dbReference>
<keyword evidence="18" id="KW-0628">Postsynaptic cell membrane</keyword>
<keyword evidence="14" id="KW-1015">Disulfide bond</keyword>
<dbReference type="GO" id="GO:0005509">
    <property type="term" value="F:calcium ion binding"/>
    <property type="evidence" value="ECO:0007669"/>
    <property type="project" value="InterPro"/>
</dbReference>
<dbReference type="EMBL" id="OU898277">
    <property type="protein sequence ID" value="CAG9830116.1"/>
    <property type="molecule type" value="Genomic_DNA"/>
</dbReference>
<feature type="region of interest" description="Disordered" evidence="25">
    <location>
        <begin position="325"/>
        <end position="344"/>
    </location>
</feature>
<evidence type="ECO:0000256" key="5">
    <source>
        <dbReference type="ARBA" id="ARBA00004642"/>
    </source>
</evidence>
<evidence type="ECO:0000256" key="21">
    <source>
        <dbReference type="ARBA" id="ARBA00026224"/>
    </source>
</evidence>
<evidence type="ECO:0000313" key="30">
    <source>
        <dbReference type="Proteomes" id="UP001153709"/>
    </source>
</evidence>
<dbReference type="InterPro" id="IPR013783">
    <property type="entry name" value="Ig-like_fold"/>
</dbReference>
<evidence type="ECO:0000256" key="22">
    <source>
        <dbReference type="ARBA" id="ARBA00030092"/>
    </source>
</evidence>
<comment type="subcellular location">
    <subcellularLocation>
        <location evidence="1">Cell membrane</location>
        <location evidence="1">Sarcolemma</location>
    </subcellularLocation>
    <subcellularLocation>
        <location evidence="4">Cell membrane</location>
        <topology evidence="4">Single-pass type I membrane protein</topology>
    </subcellularLocation>
    <subcellularLocation>
        <location evidence="3">Cytoplasm</location>
        <location evidence="3">Cytoskeleton</location>
    </subcellularLocation>
    <subcellularLocation>
        <location evidence="5">Nucleus</location>
        <location evidence="5">Nucleoplasm</location>
    </subcellularLocation>
    <subcellularLocation>
        <location evidence="24">Postsynaptic cell membrane</location>
    </subcellularLocation>
    <subcellularLocation>
        <location evidence="2">Secreted</location>
        <location evidence="2">Extracellular space</location>
    </subcellularLocation>
</comment>
<feature type="domain" description="Peptidase S72" evidence="28">
    <location>
        <begin position="987"/>
        <end position="1100"/>
    </location>
</feature>
<keyword evidence="17" id="KW-0539">Nucleus</keyword>
<dbReference type="SMART" id="SM00736">
    <property type="entry name" value="CADG"/>
    <property type="match status" value="3"/>
</dbReference>
<dbReference type="GO" id="GO:0005856">
    <property type="term" value="C:cytoskeleton"/>
    <property type="evidence" value="ECO:0007669"/>
    <property type="project" value="UniProtKB-SubCell"/>
</dbReference>
<comment type="function">
    <text evidence="19">The dystroglycan complex is involved in a number of processes including laminin and basement membrane assembly, sarcolemmal stability, cell survival, peripheral nerve myelination, nodal structure, cell migration, and epithelial polarization.</text>
</comment>
<evidence type="ECO:0000256" key="12">
    <source>
        <dbReference type="ARBA" id="ARBA00022989"/>
    </source>
</evidence>
<keyword evidence="10 26" id="KW-0812">Transmembrane</keyword>
<dbReference type="Proteomes" id="UP001153709">
    <property type="component" value="Chromosome 2"/>
</dbReference>
<dbReference type="Pfam" id="PF05345">
    <property type="entry name" value="He_PIG"/>
    <property type="match status" value="1"/>
</dbReference>
<keyword evidence="6" id="KW-1003">Cell membrane</keyword>
<dbReference type="Gene3D" id="3.30.70.1040">
    <property type="entry name" value="Dystroglycan, domain 2"/>
    <property type="match status" value="1"/>
</dbReference>
<evidence type="ECO:0000256" key="14">
    <source>
        <dbReference type="ARBA" id="ARBA00023157"/>
    </source>
</evidence>
<keyword evidence="26" id="KW-0472">Membrane</keyword>
<dbReference type="GO" id="GO:0021675">
    <property type="term" value="P:nerve development"/>
    <property type="evidence" value="ECO:0007669"/>
    <property type="project" value="TreeGrafter"/>
</dbReference>
<dbReference type="PROSITE" id="PS51699">
    <property type="entry name" value="SEA_DG"/>
    <property type="match status" value="2"/>
</dbReference>
<keyword evidence="8" id="KW-0964">Secreted</keyword>
<feature type="compositionally biased region" description="Low complexity" evidence="25">
    <location>
        <begin position="393"/>
        <end position="403"/>
    </location>
</feature>
<feature type="domain" description="Peptidase S72" evidence="28">
    <location>
        <begin position="756"/>
        <end position="868"/>
    </location>
</feature>
<dbReference type="GO" id="GO:0005654">
    <property type="term" value="C:nucleoplasm"/>
    <property type="evidence" value="ECO:0007669"/>
    <property type="project" value="UniProtKB-SubCell"/>
</dbReference>
<evidence type="ECO:0000256" key="15">
    <source>
        <dbReference type="ARBA" id="ARBA00023180"/>
    </source>
</evidence>
<dbReference type="PANTHER" id="PTHR21559:SF21">
    <property type="entry name" value="DYSTROGLYCAN 1"/>
    <property type="match status" value="1"/>
</dbReference>
<dbReference type="GO" id="GO:0007411">
    <property type="term" value="P:axon guidance"/>
    <property type="evidence" value="ECO:0007669"/>
    <property type="project" value="TreeGrafter"/>
</dbReference>
<feature type="signal peptide" evidence="27">
    <location>
        <begin position="1"/>
        <end position="24"/>
    </location>
</feature>